<comment type="caution">
    <text evidence="4">The sequence shown here is derived from an EMBL/GenBank/DDBJ whole genome shotgun (WGS) entry which is preliminary data.</text>
</comment>
<keyword evidence="3" id="KW-0812">Transmembrane</keyword>
<dbReference type="InterPro" id="IPR000462">
    <property type="entry name" value="CDP-OH_P_trans"/>
</dbReference>
<evidence type="ECO:0000313" key="5">
    <source>
        <dbReference type="Proteomes" id="UP001557465"/>
    </source>
</evidence>
<sequence length="248" mass="25753">MTRLMQPLGATSPSGAWMRLLWLAVPLGVLCAALAARLAPSGAAVSVGLFVAVTALAAALMRRRYAHPRLGLCNTVTLTRAALACALVAPLAGGGFATTHSAIDARWLSVIIATVALAMDGLDGWLARRSGLSSAFGARFDMEVDAALGLILSLLVVASGTVGIWVLALGTMRYAYVLAGLFLPWLNAPLPERFRRKALCVVQIGALIVLLIPGLGALGATLIATSATLALAGSFGADILWLARRRRT</sequence>
<name>A0ABV3TMA4_9RHOB</name>
<dbReference type="InterPro" id="IPR048254">
    <property type="entry name" value="CDP_ALCOHOL_P_TRANSF_CS"/>
</dbReference>
<keyword evidence="3" id="KW-0472">Membrane</keyword>
<dbReference type="Gene3D" id="1.20.120.1760">
    <property type="match status" value="1"/>
</dbReference>
<feature type="transmembrane region" description="Helical" evidence="3">
    <location>
        <begin position="147"/>
        <end position="168"/>
    </location>
</feature>
<keyword evidence="5" id="KW-1185">Reference proteome</keyword>
<evidence type="ECO:0000256" key="1">
    <source>
        <dbReference type="ARBA" id="ARBA00022679"/>
    </source>
</evidence>
<accession>A0ABV3TMA4</accession>
<feature type="transmembrane region" description="Helical" evidence="3">
    <location>
        <begin position="174"/>
        <end position="191"/>
    </location>
</feature>
<dbReference type="Pfam" id="PF01066">
    <property type="entry name" value="CDP-OH_P_transf"/>
    <property type="match status" value="1"/>
</dbReference>
<comment type="similarity">
    <text evidence="2">Belongs to the CDP-alcohol phosphatidyltransferase class-I family.</text>
</comment>
<feature type="transmembrane region" description="Helical" evidence="3">
    <location>
        <begin position="222"/>
        <end position="243"/>
    </location>
</feature>
<dbReference type="PROSITE" id="PS00379">
    <property type="entry name" value="CDP_ALCOHOL_P_TRANSF"/>
    <property type="match status" value="1"/>
</dbReference>
<feature type="transmembrane region" description="Helical" evidence="3">
    <location>
        <begin position="198"/>
        <end position="216"/>
    </location>
</feature>
<dbReference type="InterPro" id="IPR043130">
    <property type="entry name" value="CDP-OH_PTrfase_TM_dom"/>
</dbReference>
<gene>
    <name evidence="4" type="ORF">AB4874_13745</name>
</gene>
<evidence type="ECO:0000256" key="2">
    <source>
        <dbReference type="RuleBase" id="RU003750"/>
    </source>
</evidence>
<evidence type="ECO:0000256" key="3">
    <source>
        <dbReference type="SAM" id="Phobius"/>
    </source>
</evidence>
<proteinExistence type="inferred from homology"/>
<keyword evidence="1 2" id="KW-0808">Transferase</keyword>
<dbReference type="EC" id="2.7.8.-" evidence="4"/>
<organism evidence="4 5">
    <name type="scientific">Thioclava arctica</name>
    <dbReference type="NCBI Taxonomy" id="3238301"/>
    <lineage>
        <taxon>Bacteria</taxon>
        <taxon>Pseudomonadati</taxon>
        <taxon>Pseudomonadota</taxon>
        <taxon>Alphaproteobacteria</taxon>
        <taxon>Rhodobacterales</taxon>
        <taxon>Paracoccaceae</taxon>
        <taxon>Thioclava</taxon>
    </lineage>
</organism>
<dbReference type="Proteomes" id="UP001557465">
    <property type="component" value="Unassembled WGS sequence"/>
</dbReference>
<feature type="transmembrane region" description="Helical" evidence="3">
    <location>
        <begin position="105"/>
        <end position="126"/>
    </location>
</feature>
<keyword evidence="3" id="KW-1133">Transmembrane helix</keyword>
<dbReference type="EMBL" id="JBFRYC010000008">
    <property type="protein sequence ID" value="MEX1662704.1"/>
    <property type="molecule type" value="Genomic_DNA"/>
</dbReference>
<dbReference type="GO" id="GO:0016740">
    <property type="term" value="F:transferase activity"/>
    <property type="evidence" value="ECO:0007669"/>
    <property type="project" value="UniProtKB-KW"/>
</dbReference>
<reference evidence="4 5" key="1">
    <citation type="journal article" date="2011" name="Int. J. Syst. Evol. Microbiol.">
        <title>Zhongshania antarctica gen. nov., sp. nov. and Zhongshania guokunii sp. nov., gammaproteobacteria respectively isolated from coastal attached (fast) ice and surface seawater of the Antarctic.</title>
        <authorList>
            <person name="Li H.J."/>
            <person name="Zhang X.Y."/>
            <person name="Chen C.X."/>
            <person name="Zhang Y.J."/>
            <person name="Gao Z.M."/>
            <person name="Yu Y."/>
            <person name="Chen X.L."/>
            <person name="Chen B."/>
            <person name="Zhang Y.Z."/>
        </authorList>
    </citation>
    <scope>NUCLEOTIDE SEQUENCE [LARGE SCALE GENOMIC DNA]</scope>
    <source>
        <strain evidence="4 5">15-R06ZXC-3</strain>
    </source>
</reference>
<feature type="transmembrane region" description="Helical" evidence="3">
    <location>
        <begin position="45"/>
        <end position="61"/>
    </location>
</feature>
<protein>
    <submittedName>
        <fullName evidence="4">CDP-alcohol phosphatidyltransferase family protein</fullName>
        <ecNumber evidence="4">2.7.8.-</ecNumber>
    </submittedName>
</protein>
<evidence type="ECO:0000313" key="4">
    <source>
        <dbReference type="EMBL" id="MEX1662704.1"/>
    </source>
</evidence>
<feature type="transmembrane region" description="Helical" evidence="3">
    <location>
        <begin position="81"/>
        <end position="99"/>
    </location>
</feature>